<dbReference type="GO" id="GO:0008270">
    <property type="term" value="F:zinc ion binding"/>
    <property type="evidence" value="ECO:0007669"/>
    <property type="project" value="InterPro"/>
</dbReference>
<dbReference type="GO" id="GO:0000981">
    <property type="term" value="F:DNA-binding transcription factor activity, RNA polymerase II-specific"/>
    <property type="evidence" value="ECO:0007669"/>
    <property type="project" value="InterPro"/>
</dbReference>
<feature type="coiled-coil region" evidence="1">
    <location>
        <begin position="68"/>
        <end position="109"/>
    </location>
</feature>
<dbReference type="InterPro" id="IPR036864">
    <property type="entry name" value="Zn2-C6_fun-type_DNA-bd_sf"/>
</dbReference>
<dbReference type="AlphaFoldDB" id="A0A6J3LXP3"/>
<gene>
    <name evidence="4" type="ORF">K489DRAFT_382384</name>
</gene>
<dbReference type="OrthoDB" id="3943416at2759"/>
<sequence length="208" mass="22658">MPRKPTSAKDRSDEFQASIGRFCNTMPVPCSRCRRQNLKCLVDIRSGRCKGCNDDHKPCDLRVTFKEFERLARLRSELVKKSEELEDELTLAEEEAARAHLRVVEARNRARTARKRALAAELKEDEAYARESAGIAEVAEMEVAANNSVSGPSSSTVDVESWGFNPADLSALPEEWSFAGGVSAEWDLLAGGLGGGTPPVEAGNSSSS</sequence>
<reference evidence="4" key="3">
    <citation type="submission" date="2025-08" db="UniProtKB">
        <authorList>
            <consortium name="RefSeq"/>
        </authorList>
    </citation>
    <scope>IDENTIFICATION</scope>
    <source>
        <strain evidence="4">CBS 342.82</strain>
    </source>
</reference>
<keyword evidence="3" id="KW-1185">Reference proteome</keyword>
<evidence type="ECO:0008006" key="5">
    <source>
        <dbReference type="Google" id="ProtNLM"/>
    </source>
</evidence>
<dbReference type="RefSeq" id="XP_033457479.1">
    <property type="nucleotide sequence ID" value="XM_033605356.1"/>
</dbReference>
<accession>A0A6J3LXP3</accession>
<dbReference type="Proteomes" id="UP000504637">
    <property type="component" value="Unplaced"/>
</dbReference>
<evidence type="ECO:0000313" key="3">
    <source>
        <dbReference type="Proteomes" id="UP000504637"/>
    </source>
</evidence>
<organism evidence="4">
    <name type="scientific">Dissoconium aciculare CBS 342.82</name>
    <dbReference type="NCBI Taxonomy" id="1314786"/>
    <lineage>
        <taxon>Eukaryota</taxon>
        <taxon>Fungi</taxon>
        <taxon>Dikarya</taxon>
        <taxon>Ascomycota</taxon>
        <taxon>Pezizomycotina</taxon>
        <taxon>Dothideomycetes</taxon>
        <taxon>Dothideomycetidae</taxon>
        <taxon>Mycosphaerellales</taxon>
        <taxon>Dissoconiaceae</taxon>
        <taxon>Dissoconium</taxon>
    </lineage>
</organism>
<evidence type="ECO:0000313" key="4">
    <source>
        <dbReference type="RefSeq" id="XP_033457479.1"/>
    </source>
</evidence>
<reference evidence="4" key="2">
    <citation type="submission" date="2020-04" db="EMBL/GenBank/DDBJ databases">
        <authorList>
            <consortium name="NCBI Genome Project"/>
        </authorList>
    </citation>
    <scope>NUCLEOTIDE SEQUENCE</scope>
    <source>
        <strain evidence="4">CBS 342.82</strain>
    </source>
</reference>
<dbReference type="Gene3D" id="4.10.240.10">
    <property type="entry name" value="Zn(2)-C6 fungal-type DNA-binding domain"/>
    <property type="match status" value="1"/>
</dbReference>
<proteinExistence type="predicted"/>
<evidence type="ECO:0000256" key="1">
    <source>
        <dbReference type="SAM" id="Coils"/>
    </source>
</evidence>
<protein>
    <recommendedName>
        <fullName evidence="5">Zn(2)-C6 fungal-type domain-containing protein</fullName>
    </recommendedName>
</protein>
<dbReference type="GeneID" id="54363156"/>
<evidence type="ECO:0000256" key="2">
    <source>
        <dbReference type="SAM" id="MobiDB-lite"/>
    </source>
</evidence>
<keyword evidence="1" id="KW-0175">Coiled coil</keyword>
<reference evidence="4" key="1">
    <citation type="submission" date="2020-01" db="EMBL/GenBank/DDBJ databases">
        <authorList>
            <consortium name="DOE Joint Genome Institute"/>
            <person name="Haridas S."/>
            <person name="Albert R."/>
            <person name="Binder M."/>
            <person name="Bloem J."/>
            <person name="Labutti K."/>
            <person name="Salamov A."/>
            <person name="Andreopoulos B."/>
            <person name="Baker S.E."/>
            <person name="Barry K."/>
            <person name="Bills G."/>
            <person name="Bluhm B.H."/>
            <person name="Cannon C."/>
            <person name="Castanera R."/>
            <person name="Culley D.E."/>
            <person name="Daum C."/>
            <person name="Ezra D."/>
            <person name="Gonzalez J.B."/>
            <person name="Henrissat B."/>
            <person name="Kuo A."/>
            <person name="Liang C."/>
            <person name="Lipzen A."/>
            <person name="Lutzoni F."/>
            <person name="Magnuson J."/>
            <person name="Mondo S."/>
            <person name="Nolan M."/>
            <person name="Ohm R."/>
            <person name="Pangilinan J."/>
            <person name="Park H.-J."/>
            <person name="Ramirez L."/>
            <person name="Alfaro M."/>
            <person name="Sun H."/>
            <person name="Tritt A."/>
            <person name="Yoshinaga Y."/>
            <person name="Zwiers L.-H."/>
            <person name="Turgeon B.G."/>
            <person name="Goodwin S.B."/>
            <person name="Spatafora J.W."/>
            <person name="Crous P.W."/>
            <person name="Grigoriev I.V."/>
        </authorList>
    </citation>
    <scope>NUCLEOTIDE SEQUENCE</scope>
    <source>
        <strain evidence="4">CBS 342.82</strain>
    </source>
</reference>
<feature type="region of interest" description="Disordered" evidence="2">
    <location>
        <begin position="189"/>
        <end position="208"/>
    </location>
</feature>
<name>A0A6J3LXP3_9PEZI</name>